<protein>
    <recommendedName>
        <fullName evidence="3">Nuclease HARBI1</fullName>
    </recommendedName>
</protein>
<dbReference type="EMBL" id="LKEX01011585">
    <property type="protein sequence ID" value="KYN50177.1"/>
    <property type="molecule type" value="Genomic_DNA"/>
</dbReference>
<organism evidence="1 2">
    <name type="scientific">Cyphomyrmex costatus</name>
    <dbReference type="NCBI Taxonomy" id="456900"/>
    <lineage>
        <taxon>Eukaryota</taxon>
        <taxon>Metazoa</taxon>
        <taxon>Ecdysozoa</taxon>
        <taxon>Arthropoda</taxon>
        <taxon>Hexapoda</taxon>
        <taxon>Insecta</taxon>
        <taxon>Pterygota</taxon>
        <taxon>Neoptera</taxon>
        <taxon>Endopterygota</taxon>
        <taxon>Hymenoptera</taxon>
        <taxon>Apocrita</taxon>
        <taxon>Aculeata</taxon>
        <taxon>Formicoidea</taxon>
        <taxon>Formicidae</taxon>
        <taxon>Myrmicinae</taxon>
        <taxon>Cyphomyrmex</taxon>
    </lineage>
</organism>
<evidence type="ECO:0000313" key="1">
    <source>
        <dbReference type="EMBL" id="KYN50177.1"/>
    </source>
</evidence>
<gene>
    <name evidence="1" type="ORF">ALC62_02278</name>
</gene>
<dbReference type="STRING" id="456900.A0A151K273"/>
<dbReference type="Proteomes" id="UP000078542">
    <property type="component" value="Unassembled WGS sequence"/>
</dbReference>
<sequence>MIQLVKMENLIKVAGLTVISYLNKLIFFDRSIDSNNEDSDEEMELYLHRLKVRINNAVTKPHRIEGFIERVVDMSTASEFQSHFRITVTSFEWLLNRIAPLLESARAAGHQTRDPKIQLLSFLWLLATPDSFRSVGCSFDLGKSTLSAIFMRVVTALNEISPEIIFWPNREER</sequence>
<name>A0A151K273_9HYME</name>
<proteinExistence type="predicted"/>
<accession>A0A151K273</accession>
<evidence type="ECO:0008006" key="3">
    <source>
        <dbReference type="Google" id="ProtNLM"/>
    </source>
</evidence>
<reference evidence="1 2" key="1">
    <citation type="submission" date="2016-03" db="EMBL/GenBank/DDBJ databases">
        <title>Cyphomyrmex costatus WGS genome.</title>
        <authorList>
            <person name="Nygaard S."/>
            <person name="Hu H."/>
            <person name="Boomsma J."/>
            <person name="Zhang G."/>
        </authorList>
    </citation>
    <scope>NUCLEOTIDE SEQUENCE [LARGE SCALE GENOMIC DNA]</scope>
    <source>
        <strain evidence="1">MS0001</strain>
        <tissue evidence="1">Whole body</tissue>
    </source>
</reference>
<dbReference type="AlphaFoldDB" id="A0A151K273"/>
<keyword evidence="2" id="KW-1185">Reference proteome</keyword>
<comment type="caution">
    <text evidence="1">The sequence shown here is derived from an EMBL/GenBank/DDBJ whole genome shotgun (WGS) entry which is preliminary data.</text>
</comment>
<evidence type="ECO:0000313" key="2">
    <source>
        <dbReference type="Proteomes" id="UP000078542"/>
    </source>
</evidence>